<sequence length="271" mass="29944">MVVHADGADITQEFYSTERFQKALANFTVQREADQNKTVLVASFVSGISLKVYVGIKNLELTVEAGEDFRGQMKGLLGNFNGNSSDDFRLPDGTLLSTSESDTDRKIFQNFGSKWEVHANNSIFEYAQGEGSHDYRHADFVPIFLDEVDNTTKEAAYRYCGADDIACVFDYVATGDVTFAENTKLTADVSRNERKARANTLPTINITQSLRNASHWKVYVGIVAILTIITEDPDNDTISCELINGNGHVQLNSSSGTIQYSPTSEDPVIIQ</sequence>
<evidence type="ECO:0000313" key="8">
    <source>
        <dbReference type="Proteomes" id="UP000076420"/>
    </source>
</evidence>
<accession>A0A2C9L091</accession>
<keyword evidence="3" id="KW-1133">Transmembrane helix</keyword>
<dbReference type="EnsemblMetazoa" id="BGLB025555-RA">
    <property type="protein sequence ID" value="BGLB025555-PA"/>
    <property type="gene ID" value="BGLB025555"/>
</dbReference>
<evidence type="ECO:0000256" key="3">
    <source>
        <dbReference type="ARBA" id="ARBA00022989"/>
    </source>
</evidence>
<protein>
    <recommendedName>
        <fullName evidence="6">VWFD domain-containing protein</fullName>
    </recommendedName>
</protein>
<dbReference type="AlphaFoldDB" id="A0A2C9L091"/>
<evidence type="ECO:0000259" key="6">
    <source>
        <dbReference type="PROSITE" id="PS51233"/>
    </source>
</evidence>
<dbReference type="VEuPathDB" id="VectorBase:BGLB025555"/>
<dbReference type="InterPro" id="IPR001846">
    <property type="entry name" value="VWF_type-D"/>
</dbReference>
<dbReference type="PANTHER" id="PTHR13802:SF52">
    <property type="entry name" value="MUCIN-4"/>
    <property type="match status" value="1"/>
</dbReference>
<dbReference type="Proteomes" id="UP000076420">
    <property type="component" value="Unassembled WGS sequence"/>
</dbReference>
<dbReference type="PROSITE" id="PS51233">
    <property type="entry name" value="VWFD"/>
    <property type="match status" value="1"/>
</dbReference>
<dbReference type="Pfam" id="PF00094">
    <property type="entry name" value="VWD"/>
    <property type="match status" value="1"/>
</dbReference>
<evidence type="ECO:0000256" key="5">
    <source>
        <dbReference type="ARBA" id="ARBA00023157"/>
    </source>
</evidence>
<dbReference type="Pfam" id="PF23263">
    <property type="entry name" value="C8-3_MUC4"/>
    <property type="match status" value="1"/>
</dbReference>
<evidence type="ECO:0000256" key="2">
    <source>
        <dbReference type="ARBA" id="ARBA00022692"/>
    </source>
</evidence>
<organism evidence="7 8">
    <name type="scientific">Biomphalaria glabrata</name>
    <name type="common">Bloodfluke planorb</name>
    <name type="synonym">Freshwater snail</name>
    <dbReference type="NCBI Taxonomy" id="6526"/>
    <lineage>
        <taxon>Eukaryota</taxon>
        <taxon>Metazoa</taxon>
        <taxon>Spiralia</taxon>
        <taxon>Lophotrochozoa</taxon>
        <taxon>Mollusca</taxon>
        <taxon>Gastropoda</taxon>
        <taxon>Heterobranchia</taxon>
        <taxon>Euthyneura</taxon>
        <taxon>Panpulmonata</taxon>
        <taxon>Hygrophila</taxon>
        <taxon>Lymnaeoidea</taxon>
        <taxon>Planorbidae</taxon>
        <taxon>Biomphalaria</taxon>
    </lineage>
</organism>
<gene>
    <name evidence="7" type="primary">106073510</name>
</gene>
<dbReference type="PANTHER" id="PTHR13802">
    <property type="entry name" value="MUCIN 4-RELATED"/>
    <property type="match status" value="1"/>
</dbReference>
<dbReference type="GO" id="GO:0016020">
    <property type="term" value="C:membrane"/>
    <property type="evidence" value="ECO:0007669"/>
    <property type="project" value="UniProtKB-SubCell"/>
</dbReference>
<keyword evidence="2" id="KW-0812">Transmembrane</keyword>
<comment type="subcellular location">
    <subcellularLocation>
        <location evidence="1">Membrane</location>
    </subcellularLocation>
</comment>
<name>A0A2C9L091_BIOGL</name>
<evidence type="ECO:0000313" key="7">
    <source>
        <dbReference type="EnsemblMetazoa" id="BGLB025555-PA"/>
    </source>
</evidence>
<feature type="domain" description="VWFD" evidence="6">
    <location>
        <begin position="1"/>
        <end position="123"/>
    </location>
</feature>
<dbReference type="InterPro" id="IPR056619">
    <property type="entry name" value="C8-3_MUC4"/>
</dbReference>
<keyword evidence="5" id="KW-1015">Disulfide bond</keyword>
<reference evidence="7" key="1">
    <citation type="submission" date="2020-05" db="UniProtKB">
        <authorList>
            <consortium name="EnsemblMetazoa"/>
        </authorList>
    </citation>
    <scope>IDENTIFICATION</scope>
    <source>
        <strain evidence="7">BB02</strain>
    </source>
</reference>
<dbReference type="InterPro" id="IPR051495">
    <property type="entry name" value="Epithelial_Barrier/Signaling"/>
</dbReference>
<evidence type="ECO:0000256" key="4">
    <source>
        <dbReference type="ARBA" id="ARBA00023136"/>
    </source>
</evidence>
<dbReference type="KEGG" id="bgt:106073510"/>
<proteinExistence type="predicted"/>
<evidence type="ECO:0000256" key="1">
    <source>
        <dbReference type="ARBA" id="ARBA00004370"/>
    </source>
</evidence>
<keyword evidence="4" id="KW-0472">Membrane</keyword>